<keyword evidence="2 3" id="KW-0732">Signal</keyword>
<evidence type="ECO:0000256" key="3">
    <source>
        <dbReference type="SAM" id="SignalP"/>
    </source>
</evidence>
<dbReference type="CDD" id="cd06347">
    <property type="entry name" value="PBP1_ABC_LivK_ligand_binding-like"/>
    <property type="match status" value="1"/>
</dbReference>
<evidence type="ECO:0000313" key="6">
    <source>
        <dbReference type="Proteomes" id="UP000003764"/>
    </source>
</evidence>
<dbReference type="Proteomes" id="UP000003764">
    <property type="component" value="Unassembled WGS sequence"/>
</dbReference>
<reference evidence="5 6" key="1">
    <citation type="submission" date="2010-04" db="EMBL/GenBank/DDBJ databases">
        <authorList>
            <person name="Muzny D."/>
            <person name="Qin X."/>
            <person name="Deng J."/>
            <person name="Jiang H."/>
            <person name="Liu Y."/>
            <person name="Qu J."/>
            <person name="Song X.-Z."/>
            <person name="Zhang L."/>
            <person name="Thornton R."/>
            <person name="Coyle M."/>
            <person name="Francisco L."/>
            <person name="Jackson L."/>
            <person name="Javaid M."/>
            <person name="Korchina V."/>
            <person name="Kovar C."/>
            <person name="Mata R."/>
            <person name="Mathew T."/>
            <person name="Ngo R."/>
            <person name="Nguyen L."/>
            <person name="Nguyen N."/>
            <person name="Okwuonu G."/>
            <person name="Ongeri F."/>
            <person name="Pham C."/>
            <person name="Simmons D."/>
            <person name="Wilczek-Boney K."/>
            <person name="Hale W."/>
            <person name="Jakkamsetti A."/>
            <person name="Pham P."/>
            <person name="Ruth R."/>
            <person name="San Lucas F."/>
            <person name="Warren J."/>
            <person name="Zhang J."/>
            <person name="Zhao Z."/>
            <person name="Zhou C."/>
            <person name="Zhu D."/>
            <person name="Lee S."/>
            <person name="Bess C."/>
            <person name="Blankenburg K."/>
            <person name="Forbes L."/>
            <person name="Fu Q."/>
            <person name="Gubbala S."/>
            <person name="Hirani K."/>
            <person name="Jayaseelan J.C."/>
            <person name="Lara F."/>
            <person name="Munidasa M."/>
            <person name="Palculict T."/>
            <person name="Patil S."/>
            <person name="Pu L.-L."/>
            <person name="Saada N."/>
            <person name="Tang L."/>
            <person name="Weissenberger G."/>
            <person name="Zhu Y."/>
            <person name="Hemphill L."/>
            <person name="Shang Y."/>
            <person name="Youmans B."/>
            <person name="Ayvaz T."/>
            <person name="Ross M."/>
            <person name="Santibanez J."/>
            <person name="Aqrawi P."/>
            <person name="Gross S."/>
            <person name="Joshi V."/>
            <person name="Fowler G."/>
            <person name="Nazareth L."/>
            <person name="Reid J."/>
            <person name="Worley K."/>
            <person name="Petrosino J."/>
            <person name="Highlander S."/>
            <person name="Gibbs R."/>
            <person name="Gibbs R."/>
        </authorList>
    </citation>
    <scope>NUCLEOTIDE SEQUENCE [LARGE SCALE GENOMIC DNA]</scope>
    <source>
        <strain evidence="5 6">ATCC 11563</strain>
    </source>
</reference>
<dbReference type="InterPro" id="IPR051010">
    <property type="entry name" value="BCAA_transport"/>
</dbReference>
<evidence type="ECO:0000256" key="2">
    <source>
        <dbReference type="ARBA" id="ARBA00022729"/>
    </source>
</evidence>
<protein>
    <submittedName>
        <fullName evidence="5">Receptor family ligand-binding protein</fullName>
    </submittedName>
</protein>
<feature type="signal peptide" evidence="3">
    <location>
        <begin position="1"/>
        <end position="21"/>
    </location>
</feature>
<organism evidence="5 6">
    <name type="scientific">Aerococcus viridans (strain ATCC 11563 / DSM 20340 / CCUG 4311 / JCM 20461 / NBRC 12219 / NCTC 8251 / M1)</name>
    <dbReference type="NCBI Taxonomy" id="655812"/>
    <lineage>
        <taxon>Bacteria</taxon>
        <taxon>Bacillati</taxon>
        <taxon>Bacillota</taxon>
        <taxon>Bacilli</taxon>
        <taxon>Lactobacillales</taxon>
        <taxon>Aerococcaceae</taxon>
        <taxon>Aerococcus</taxon>
    </lineage>
</organism>
<accession>A0ABP2IBD0</accession>
<feature type="chain" id="PRO_5045434158" evidence="3">
    <location>
        <begin position="22"/>
        <end position="398"/>
    </location>
</feature>
<dbReference type="PANTHER" id="PTHR30483:SF6">
    <property type="entry name" value="PERIPLASMIC BINDING PROTEIN OF ABC TRANSPORTER FOR NATURAL AMINO ACIDS"/>
    <property type="match status" value="1"/>
</dbReference>
<sequence>MMKMKKMLLTMGSLMMLAACGSVTQTSNNASSTSESSGDTIKIGGNWDLSGAGAAYGGPANEGVKLAFKLANDAGGINGQTIEYVEADNRTDPNESANTATRLIDEENVQMIIGPATTGAFEAQIPTGTNAEIPMIAPAATGDTLTVDSSGNTLAYVFRVAFQDAFQGSALASFANGEGYETAAIIQDNSTDYGQNLSATFEEEFQGNIVANESYIAGDSDFNSILNNIASDDPDVIFIAGYYSEGGPIVKQAREKGIDAVILAPDGFGSQEFIDLAGAENVTDFYYTSHYTTGEGSTEATAEFIEAYEAEYGKTPDMFAALGYDAANLAIDAIERAGSGDPDAVTAAIEETEEFAGATGTFSFDDQHNPIKTAYILEMQEGEVVGSTTISPDDIVSE</sequence>
<dbReference type="InterPro" id="IPR028081">
    <property type="entry name" value="Leu-bd"/>
</dbReference>
<dbReference type="EMBL" id="ADNT01000031">
    <property type="protein sequence ID" value="EFG50289.1"/>
    <property type="molecule type" value="Genomic_DNA"/>
</dbReference>
<evidence type="ECO:0000259" key="4">
    <source>
        <dbReference type="Pfam" id="PF13458"/>
    </source>
</evidence>
<comment type="caution">
    <text evidence="5">The sequence shown here is derived from an EMBL/GenBank/DDBJ whole genome shotgun (WGS) entry which is preliminary data.</text>
</comment>
<keyword evidence="6" id="KW-1185">Reference proteome</keyword>
<evidence type="ECO:0000313" key="5">
    <source>
        <dbReference type="EMBL" id="EFG50289.1"/>
    </source>
</evidence>
<gene>
    <name evidence="5" type="primary">livJ3</name>
    <name evidence="5" type="ORF">HMPREF0061_0345</name>
</gene>
<feature type="domain" description="Leucine-binding protein" evidence="4">
    <location>
        <begin position="40"/>
        <end position="381"/>
    </location>
</feature>
<evidence type="ECO:0000256" key="1">
    <source>
        <dbReference type="ARBA" id="ARBA00010062"/>
    </source>
</evidence>
<dbReference type="InterPro" id="IPR028082">
    <property type="entry name" value="Peripla_BP_I"/>
</dbReference>
<name>A0ABP2IBD0_AERVM</name>
<comment type="similarity">
    <text evidence="1">Belongs to the leucine-binding protein family.</text>
</comment>
<keyword evidence="5" id="KW-0675">Receptor</keyword>
<dbReference type="PANTHER" id="PTHR30483">
    <property type="entry name" value="LEUCINE-SPECIFIC-BINDING PROTEIN"/>
    <property type="match status" value="1"/>
</dbReference>
<dbReference type="PROSITE" id="PS51257">
    <property type="entry name" value="PROKAR_LIPOPROTEIN"/>
    <property type="match status" value="1"/>
</dbReference>
<dbReference type="SUPFAM" id="SSF53822">
    <property type="entry name" value="Periplasmic binding protein-like I"/>
    <property type="match status" value="1"/>
</dbReference>
<dbReference type="Gene3D" id="3.40.50.2300">
    <property type="match status" value="2"/>
</dbReference>
<proteinExistence type="inferred from homology"/>
<dbReference type="Pfam" id="PF13458">
    <property type="entry name" value="Peripla_BP_6"/>
    <property type="match status" value="1"/>
</dbReference>